<dbReference type="AlphaFoldDB" id="A0A4Y8AWG9"/>
<dbReference type="Gene3D" id="3.10.50.40">
    <property type="match status" value="1"/>
</dbReference>
<reference evidence="6 7" key="1">
    <citation type="journal article" date="2011" name="J. Microbiol.">
        <title>Gramella jeungdoensis sp. nov., isolated from a solar saltern in Korea.</title>
        <authorList>
            <person name="Joung Y."/>
            <person name="Kim H."/>
            <person name="Jang T."/>
            <person name="Ahn T.S."/>
            <person name="Joh K."/>
        </authorList>
    </citation>
    <scope>NUCLEOTIDE SEQUENCE [LARGE SCALE GENOMIC DNA]</scope>
    <source>
        <strain evidence="6 7">KCTC 23123</strain>
    </source>
</reference>
<evidence type="ECO:0000256" key="4">
    <source>
        <dbReference type="RuleBase" id="RU003915"/>
    </source>
</evidence>
<protein>
    <recommendedName>
        <fullName evidence="4">Peptidyl-prolyl cis-trans isomerase</fullName>
        <ecNumber evidence="4">5.2.1.8</ecNumber>
    </recommendedName>
</protein>
<proteinExistence type="inferred from homology"/>
<dbReference type="NCBIfam" id="TIGR03516">
    <property type="entry name" value="ppisom_GldI"/>
    <property type="match status" value="1"/>
</dbReference>
<dbReference type="OrthoDB" id="1093155at2"/>
<keyword evidence="3 4" id="KW-0413">Isomerase</keyword>
<accession>A0A4Y8AWG9</accession>
<dbReference type="Pfam" id="PF00254">
    <property type="entry name" value="FKBP_C"/>
    <property type="match status" value="1"/>
</dbReference>
<dbReference type="InterPro" id="IPR001179">
    <property type="entry name" value="PPIase_FKBP_dom"/>
</dbReference>
<dbReference type="EC" id="5.2.1.8" evidence="4"/>
<comment type="catalytic activity">
    <reaction evidence="1 3 4">
        <text>[protein]-peptidylproline (omega=180) = [protein]-peptidylproline (omega=0)</text>
        <dbReference type="Rhea" id="RHEA:16237"/>
        <dbReference type="Rhea" id="RHEA-COMP:10747"/>
        <dbReference type="Rhea" id="RHEA-COMP:10748"/>
        <dbReference type="ChEBI" id="CHEBI:83833"/>
        <dbReference type="ChEBI" id="CHEBI:83834"/>
        <dbReference type="EC" id="5.2.1.8"/>
    </reaction>
</comment>
<dbReference type="InterPro" id="IPR019869">
    <property type="entry name" value="Motility-assoc_PPIase_GldI"/>
</dbReference>
<evidence type="ECO:0000256" key="2">
    <source>
        <dbReference type="ARBA" id="ARBA00023110"/>
    </source>
</evidence>
<feature type="domain" description="PPIase FKBP-type" evidence="5">
    <location>
        <begin position="88"/>
        <end position="175"/>
    </location>
</feature>
<comment type="similarity">
    <text evidence="4">Belongs to the FKBP-type PPIase family.</text>
</comment>
<evidence type="ECO:0000256" key="1">
    <source>
        <dbReference type="ARBA" id="ARBA00000971"/>
    </source>
</evidence>
<comment type="caution">
    <text evidence="6">The sequence shown here is derived from an EMBL/GenBank/DDBJ whole genome shotgun (WGS) entry which is preliminary data.</text>
</comment>
<dbReference type="GO" id="GO:0003755">
    <property type="term" value="F:peptidyl-prolyl cis-trans isomerase activity"/>
    <property type="evidence" value="ECO:0007669"/>
    <property type="project" value="UniProtKB-UniRule"/>
</dbReference>
<gene>
    <name evidence="6" type="primary">gldI</name>
    <name evidence="6" type="ORF">E2488_03140</name>
</gene>
<dbReference type="RefSeq" id="WP_134246867.1">
    <property type="nucleotide sequence ID" value="NZ_SNQI01000001.1"/>
</dbReference>
<dbReference type="PROSITE" id="PS50059">
    <property type="entry name" value="FKBP_PPIASE"/>
    <property type="match status" value="1"/>
</dbReference>
<dbReference type="Proteomes" id="UP000298517">
    <property type="component" value="Unassembled WGS sequence"/>
</dbReference>
<dbReference type="EMBL" id="SNQI01000001">
    <property type="protein sequence ID" value="TEW76857.1"/>
    <property type="molecule type" value="Genomic_DNA"/>
</dbReference>
<evidence type="ECO:0000313" key="6">
    <source>
        <dbReference type="EMBL" id="TEW76857.1"/>
    </source>
</evidence>
<name>A0A4Y8AWG9_9FLAO</name>
<dbReference type="SUPFAM" id="SSF54534">
    <property type="entry name" value="FKBP-like"/>
    <property type="match status" value="1"/>
</dbReference>
<dbReference type="InterPro" id="IPR046357">
    <property type="entry name" value="PPIase_dom_sf"/>
</dbReference>
<sequence length="181" mass="20827">MKHSFFSFLLILCIVSCNNPEARKPILRKSSSTMEQSISFNKALITAEENAFENLVKQDSLSTYIVSNYGFNYKYNIKSDTGYFPETGDEIVYSFEIYDINMQLIYDESQLGVQRYIVDKQEIVEGLREGLKLMNVGDNVTFLFPSHKVFGYLGDQNNIGINQPLIYKVQLIKINKKNESN</sequence>
<evidence type="ECO:0000259" key="5">
    <source>
        <dbReference type="PROSITE" id="PS50059"/>
    </source>
</evidence>
<organism evidence="6 7">
    <name type="scientific">Gramella jeungdoensis</name>
    <dbReference type="NCBI Taxonomy" id="708091"/>
    <lineage>
        <taxon>Bacteria</taxon>
        <taxon>Pseudomonadati</taxon>
        <taxon>Bacteroidota</taxon>
        <taxon>Flavobacteriia</taxon>
        <taxon>Flavobacteriales</taxon>
        <taxon>Flavobacteriaceae</taxon>
        <taxon>Christiangramia</taxon>
    </lineage>
</organism>
<evidence type="ECO:0000313" key="7">
    <source>
        <dbReference type="Proteomes" id="UP000298517"/>
    </source>
</evidence>
<keyword evidence="2 3" id="KW-0697">Rotamase</keyword>
<evidence type="ECO:0000256" key="3">
    <source>
        <dbReference type="PROSITE-ProRule" id="PRU00277"/>
    </source>
</evidence>
<keyword evidence="7" id="KW-1185">Reference proteome</keyword>